<organism evidence="2 3">
    <name type="scientific">Mortierella alpina</name>
    <name type="common">Oleaginous fungus</name>
    <name type="synonym">Mortierella renispora</name>
    <dbReference type="NCBI Taxonomy" id="64518"/>
    <lineage>
        <taxon>Eukaryota</taxon>
        <taxon>Fungi</taxon>
        <taxon>Fungi incertae sedis</taxon>
        <taxon>Mucoromycota</taxon>
        <taxon>Mortierellomycotina</taxon>
        <taxon>Mortierellomycetes</taxon>
        <taxon>Mortierellales</taxon>
        <taxon>Mortierellaceae</taxon>
        <taxon>Mortierella</taxon>
    </lineage>
</organism>
<dbReference type="GO" id="GO:0016491">
    <property type="term" value="F:oxidoreductase activity"/>
    <property type="evidence" value="ECO:0007669"/>
    <property type="project" value="UniProtKB-KW"/>
</dbReference>
<dbReference type="SUPFAM" id="SSF51735">
    <property type="entry name" value="NAD(P)-binding Rossmann-fold domains"/>
    <property type="match status" value="1"/>
</dbReference>
<sequence>MPYTNVVFNPAFWKTLVQRPKYTEKDIPDLSGKVAVITGANTGLGYATTVALASHGAHVILACRSEAKALEAIERAKLDIKTKNPLLKTEPKLEFLALDLNDMNKCHQAAKEFLAKGLPLHILVNNGGIMTSPFALSADGIEQQFAVNHMGIKESQPSRIVMLSSIGHEGSVKGGIDFETLNDKSASNPASRYGRSKLANILCGKALARRLSNEKVYVNMPHPGFVYTELQRNNKDSMGAIAAATYDLAGRMCASKPAVGALNQIFCATSPEIEEKDIRGKYFIPVGNELRPSPHALDEELQEKLWSYSEKLMRETLKEP</sequence>
<evidence type="ECO:0000313" key="3">
    <source>
        <dbReference type="Proteomes" id="UP000738359"/>
    </source>
</evidence>
<reference evidence="2" key="1">
    <citation type="journal article" date="2020" name="Fungal Divers.">
        <title>Resolving the Mortierellaceae phylogeny through synthesis of multi-gene phylogenetics and phylogenomics.</title>
        <authorList>
            <person name="Vandepol N."/>
            <person name="Liber J."/>
            <person name="Desiro A."/>
            <person name="Na H."/>
            <person name="Kennedy M."/>
            <person name="Barry K."/>
            <person name="Grigoriev I.V."/>
            <person name="Miller A.N."/>
            <person name="O'Donnell K."/>
            <person name="Stajich J.E."/>
            <person name="Bonito G."/>
        </authorList>
    </citation>
    <scope>NUCLEOTIDE SEQUENCE</scope>
    <source>
        <strain evidence="2">CK1249</strain>
    </source>
</reference>
<gene>
    <name evidence="2" type="ORF">BGZ70_004233</name>
</gene>
<protein>
    <recommendedName>
        <fullName evidence="4">NAD(P)-binding protein</fullName>
    </recommendedName>
</protein>
<dbReference type="CDD" id="cd05327">
    <property type="entry name" value="retinol-DH_like_SDR_c_like"/>
    <property type="match status" value="1"/>
</dbReference>
<evidence type="ECO:0000256" key="1">
    <source>
        <dbReference type="ARBA" id="ARBA00023002"/>
    </source>
</evidence>
<dbReference type="EMBL" id="JAAAHY010000227">
    <property type="protein sequence ID" value="KAF9965720.1"/>
    <property type="molecule type" value="Genomic_DNA"/>
</dbReference>
<dbReference type="Pfam" id="PF00106">
    <property type="entry name" value="adh_short"/>
    <property type="match status" value="1"/>
</dbReference>
<dbReference type="OrthoDB" id="191139at2759"/>
<dbReference type="InterPro" id="IPR002347">
    <property type="entry name" value="SDR_fam"/>
</dbReference>
<evidence type="ECO:0000313" key="2">
    <source>
        <dbReference type="EMBL" id="KAF9965720.1"/>
    </source>
</evidence>
<comment type="caution">
    <text evidence="2">The sequence shown here is derived from an EMBL/GenBank/DDBJ whole genome shotgun (WGS) entry which is preliminary data.</text>
</comment>
<evidence type="ECO:0008006" key="4">
    <source>
        <dbReference type="Google" id="ProtNLM"/>
    </source>
</evidence>
<name>A0A9P6JA08_MORAP</name>
<dbReference type="Proteomes" id="UP000738359">
    <property type="component" value="Unassembled WGS sequence"/>
</dbReference>
<dbReference type="PRINTS" id="PR00081">
    <property type="entry name" value="GDHRDH"/>
</dbReference>
<dbReference type="PANTHER" id="PTHR43157">
    <property type="entry name" value="PHOSPHATIDYLINOSITOL-GLYCAN BIOSYNTHESIS CLASS F PROTEIN-RELATED"/>
    <property type="match status" value="1"/>
</dbReference>
<dbReference type="AlphaFoldDB" id="A0A9P6JA08"/>
<keyword evidence="1" id="KW-0560">Oxidoreductase</keyword>
<accession>A0A9P6JA08</accession>
<keyword evidence="3" id="KW-1185">Reference proteome</keyword>
<dbReference type="InterPro" id="IPR036291">
    <property type="entry name" value="NAD(P)-bd_dom_sf"/>
</dbReference>
<dbReference type="Gene3D" id="3.40.50.720">
    <property type="entry name" value="NAD(P)-binding Rossmann-like Domain"/>
    <property type="match status" value="1"/>
</dbReference>
<dbReference type="PANTHER" id="PTHR43157:SF31">
    <property type="entry name" value="PHOSPHATIDYLINOSITOL-GLYCAN BIOSYNTHESIS CLASS F PROTEIN"/>
    <property type="match status" value="1"/>
</dbReference>
<proteinExistence type="predicted"/>